<comment type="caution">
    <text evidence="3">The sequence shown here is derived from an EMBL/GenBank/DDBJ whole genome shotgun (WGS) entry which is preliminary data.</text>
</comment>
<keyword evidence="2" id="KW-0812">Transmembrane</keyword>
<name>A0A3N0GTQ3_9ACTN</name>
<feature type="transmembrane region" description="Helical" evidence="2">
    <location>
        <begin position="25"/>
        <end position="46"/>
    </location>
</feature>
<keyword evidence="2" id="KW-1133">Transmembrane helix</keyword>
<sequence>MHGVVSRPRAAVRSLRPQRRRDEQGVVAVVAAISVTLLLMCAALVLDFGLVRVDRQIDKSVADSAAIAGMHGLIAGDSKPHPFMGVCSALRYLQQNNDRFSGLTDSSGTWTTGATPAVAAQNGCTSVTAQAQTCTANTPSTWAKFAWTGSLDGKPLTVTIQSGYLLTATTGWNEDALSAAAADLGDSAQGGCDQLSVTIAQSRRPGLGSLATGSDLQTAVRTVARVKKGPGGYAPAMLLLKQTGCNILTAGSSAGGSQIKVAGVYSTANGLSQPGTIHSDSDGSGCGSNENIFTGQANSGIVAYAAPLSTGAVDTSKPGQITAYAANLGLSGSVLRDSDSNVCGSLGLYPGGTCPGKTVTGRAQVFRQPVDERYLSAVQTMRDNANTAFAAASSWPLRLNNCTPTAAQLTALNLTLTASSQLYINCNANSGFNPSPAVATINAGTIVFSGTVKPSGVLKLPNATHVYVAGDSGDAFSLGNGSTFSMHTGASDANVSGGLCSNAATNVANKAVLVVQNGDFKQTGGTIQLCYTTVLMMGGQTNACMPSAPSTAAPNPTTPCGGSNGTGQFTQTGGNVDWTAPNRYDAMMLSDGNADPTKSGEWADPEGPEDLGLWSESGGISSNPKYQMTGGGSVHLVGVLMAPNAQPFILSGQFNQTLVNAQYVVSSIQLNSNNTSINMLVDPNAAVTVGTLTSVGLVR</sequence>
<evidence type="ECO:0000256" key="2">
    <source>
        <dbReference type="SAM" id="Phobius"/>
    </source>
</evidence>
<dbReference type="RefSeq" id="WP_123222088.1">
    <property type="nucleotide sequence ID" value="NZ_RJSF01000019.1"/>
</dbReference>
<protein>
    <submittedName>
        <fullName evidence="3">Uncharacterized protein</fullName>
    </submittedName>
</protein>
<evidence type="ECO:0000313" key="4">
    <source>
        <dbReference type="Proteomes" id="UP000279994"/>
    </source>
</evidence>
<proteinExistence type="predicted"/>
<gene>
    <name evidence="3" type="ORF">EFL26_06600</name>
</gene>
<keyword evidence="4" id="KW-1185">Reference proteome</keyword>
<evidence type="ECO:0000313" key="3">
    <source>
        <dbReference type="EMBL" id="RNM15837.1"/>
    </source>
</evidence>
<organism evidence="3 4">
    <name type="scientific">Nocardioides pocheonensis</name>
    <dbReference type="NCBI Taxonomy" id="661485"/>
    <lineage>
        <taxon>Bacteria</taxon>
        <taxon>Bacillati</taxon>
        <taxon>Actinomycetota</taxon>
        <taxon>Actinomycetes</taxon>
        <taxon>Propionibacteriales</taxon>
        <taxon>Nocardioidaceae</taxon>
        <taxon>Nocardioides</taxon>
    </lineage>
</organism>
<feature type="compositionally biased region" description="Low complexity" evidence="1">
    <location>
        <begin position="548"/>
        <end position="575"/>
    </location>
</feature>
<evidence type="ECO:0000256" key="1">
    <source>
        <dbReference type="SAM" id="MobiDB-lite"/>
    </source>
</evidence>
<dbReference type="EMBL" id="RJSF01000019">
    <property type="protein sequence ID" value="RNM15837.1"/>
    <property type="molecule type" value="Genomic_DNA"/>
</dbReference>
<dbReference type="Proteomes" id="UP000279994">
    <property type="component" value="Unassembled WGS sequence"/>
</dbReference>
<dbReference type="AlphaFoldDB" id="A0A3N0GTQ3"/>
<feature type="region of interest" description="Disordered" evidence="1">
    <location>
        <begin position="548"/>
        <end position="577"/>
    </location>
</feature>
<keyword evidence="2" id="KW-0472">Membrane</keyword>
<accession>A0A3N0GTQ3</accession>
<reference evidence="3 4" key="1">
    <citation type="submission" date="2018-11" db="EMBL/GenBank/DDBJ databases">
        <authorList>
            <person name="Li F."/>
        </authorList>
    </citation>
    <scope>NUCLEOTIDE SEQUENCE [LARGE SCALE GENOMIC DNA]</scope>
    <source>
        <strain evidence="3 4">Gsoil 818</strain>
    </source>
</reference>